<name>A0ABP9CBC3_9GAMM</name>
<dbReference type="Gene3D" id="3.40.50.1240">
    <property type="entry name" value="Phosphoglycerate mutase-like"/>
    <property type="match status" value="1"/>
</dbReference>
<evidence type="ECO:0000256" key="1">
    <source>
        <dbReference type="SAM" id="SignalP"/>
    </source>
</evidence>
<evidence type="ECO:0000313" key="2">
    <source>
        <dbReference type="EMBL" id="GAA4807362.1"/>
    </source>
</evidence>
<gene>
    <name evidence="2" type="ORF">GCM10023307_37620</name>
</gene>
<dbReference type="InterPro" id="IPR013078">
    <property type="entry name" value="His_Pase_superF_clade-1"/>
</dbReference>
<sequence length="175" mass="18557">MTRPRRFLALSLVFIAACASQGGSGERPAATGETHFVLVRHAEKANDDPKDPSLSEAGMARAARLADALADTPLAAAYATAYRRTRATAATAAARHGIAVTTYDASRPAAEFATALRQAHAGRTVLIVGHSNTVPALAAALCACDVAPMREDEFDRRIDIRIAADGRISMEERRD</sequence>
<organism evidence="2 3">
    <name type="scientific">Lysobacter hankyongensis</name>
    <dbReference type="NCBI Taxonomy" id="1176535"/>
    <lineage>
        <taxon>Bacteria</taxon>
        <taxon>Pseudomonadati</taxon>
        <taxon>Pseudomonadota</taxon>
        <taxon>Gammaproteobacteria</taxon>
        <taxon>Lysobacterales</taxon>
        <taxon>Lysobacteraceae</taxon>
        <taxon>Lysobacter</taxon>
    </lineage>
</organism>
<dbReference type="SMART" id="SM00855">
    <property type="entry name" value="PGAM"/>
    <property type="match status" value="1"/>
</dbReference>
<reference evidence="3" key="1">
    <citation type="journal article" date="2019" name="Int. J. Syst. Evol. Microbiol.">
        <title>The Global Catalogue of Microorganisms (GCM) 10K type strain sequencing project: providing services to taxonomists for standard genome sequencing and annotation.</title>
        <authorList>
            <consortium name="The Broad Institute Genomics Platform"/>
            <consortium name="The Broad Institute Genome Sequencing Center for Infectious Disease"/>
            <person name="Wu L."/>
            <person name="Ma J."/>
        </authorList>
    </citation>
    <scope>NUCLEOTIDE SEQUENCE [LARGE SCALE GENOMIC DNA]</scope>
    <source>
        <strain evidence="3">JCM 18204</strain>
    </source>
</reference>
<feature type="signal peptide" evidence="1">
    <location>
        <begin position="1"/>
        <end position="19"/>
    </location>
</feature>
<proteinExistence type="predicted"/>
<evidence type="ECO:0000313" key="3">
    <source>
        <dbReference type="Proteomes" id="UP001499959"/>
    </source>
</evidence>
<dbReference type="InterPro" id="IPR029033">
    <property type="entry name" value="His_PPase_superfam"/>
</dbReference>
<dbReference type="PROSITE" id="PS51257">
    <property type="entry name" value="PROKAR_LIPOPROTEIN"/>
    <property type="match status" value="1"/>
</dbReference>
<keyword evidence="3" id="KW-1185">Reference proteome</keyword>
<dbReference type="EMBL" id="BAABJE010000030">
    <property type="protein sequence ID" value="GAA4807362.1"/>
    <property type="molecule type" value="Genomic_DNA"/>
</dbReference>
<dbReference type="Proteomes" id="UP001499959">
    <property type="component" value="Unassembled WGS sequence"/>
</dbReference>
<dbReference type="RefSeq" id="WP_345304913.1">
    <property type="nucleotide sequence ID" value="NZ_BAABJE010000030.1"/>
</dbReference>
<protein>
    <recommendedName>
        <fullName evidence="4">Histidine phosphatase family protein</fullName>
    </recommendedName>
</protein>
<keyword evidence="1" id="KW-0732">Signal</keyword>
<dbReference type="Pfam" id="PF00300">
    <property type="entry name" value="His_Phos_1"/>
    <property type="match status" value="1"/>
</dbReference>
<feature type="chain" id="PRO_5047007734" description="Histidine phosphatase family protein" evidence="1">
    <location>
        <begin position="20"/>
        <end position="175"/>
    </location>
</feature>
<accession>A0ABP9CBC3</accession>
<comment type="caution">
    <text evidence="2">The sequence shown here is derived from an EMBL/GenBank/DDBJ whole genome shotgun (WGS) entry which is preliminary data.</text>
</comment>
<evidence type="ECO:0008006" key="4">
    <source>
        <dbReference type="Google" id="ProtNLM"/>
    </source>
</evidence>
<dbReference type="SUPFAM" id="SSF53254">
    <property type="entry name" value="Phosphoglycerate mutase-like"/>
    <property type="match status" value="1"/>
</dbReference>